<gene>
    <name evidence="2" type="ORF">THAOC_37291</name>
</gene>
<proteinExistence type="predicted"/>
<evidence type="ECO:0000259" key="1">
    <source>
        <dbReference type="PROSITE" id="PS51286"/>
    </source>
</evidence>
<reference evidence="2 3" key="1">
    <citation type="journal article" date="2012" name="Genome Biol.">
        <title>Genome and low-iron response of an oceanic diatom adapted to chronic iron limitation.</title>
        <authorList>
            <person name="Lommer M."/>
            <person name="Specht M."/>
            <person name="Roy A.S."/>
            <person name="Kraemer L."/>
            <person name="Andreson R."/>
            <person name="Gutowska M.A."/>
            <person name="Wolf J."/>
            <person name="Bergner S.V."/>
            <person name="Schilhabel M.B."/>
            <person name="Klostermeier U.C."/>
            <person name="Beiko R.G."/>
            <person name="Rosenstiel P."/>
            <person name="Hippler M."/>
            <person name="Laroche J."/>
        </authorList>
    </citation>
    <scope>NUCLEOTIDE SEQUENCE [LARGE SCALE GENOMIC DNA]</scope>
    <source>
        <strain evidence="2 3">CCMP1005</strain>
    </source>
</reference>
<dbReference type="GO" id="GO:0003723">
    <property type="term" value="F:RNA binding"/>
    <property type="evidence" value="ECO:0007669"/>
    <property type="project" value="TreeGrafter"/>
</dbReference>
<dbReference type="GO" id="GO:0005759">
    <property type="term" value="C:mitochondrial matrix"/>
    <property type="evidence" value="ECO:0007669"/>
    <property type="project" value="TreeGrafter"/>
</dbReference>
<evidence type="ECO:0000313" key="2">
    <source>
        <dbReference type="EMBL" id="EJK44191.1"/>
    </source>
</evidence>
<dbReference type="SMART" id="SM00952">
    <property type="entry name" value="RAP"/>
    <property type="match status" value="1"/>
</dbReference>
<dbReference type="Pfam" id="PF08373">
    <property type="entry name" value="RAP"/>
    <property type="match status" value="1"/>
</dbReference>
<protein>
    <recommendedName>
        <fullName evidence="1">RAP domain-containing protein</fullName>
    </recommendedName>
</protein>
<comment type="caution">
    <text evidence="2">The sequence shown here is derived from an EMBL/GenBank/DDBJ whole genome shotgun (WGS) entry which is preliminary data.</text>
</comment>
<organism evidence="2 3">
    <name type="scientific">Thalassiosira oceanica</name>
    <name type="common">Marine diatom</name>
    <dbReference type="NCBI Taxonomy" id="159749"/>
    <lineage>
        <taxon>Eukaryota</taxon>
        <taxon>Sar</taxon>
        <taxon>Stramenopiles</taxon>
        <taxon>Ochrophyta</taxon>
        <taxon>Bacillariophyta</taxon>
        <taxon>Coscinodiscophyceae</taxon>
        <taxon>Thalassiosirophycidae</taxon>
        <taxon>Thalassiosirales</taxon>
        <taxon>Thalassiosiraceae</taxon>
        <taxon>Thalassiosira</taxon>
    </lineage>
</organism>
<accession>K0R6I6</accession>
<feature type="non-terminal residue" evidence="2">
    <location>
        <position position="1"/>
    </location>
</feature>
<dbReference type="PANTHER" id="PTHR21228:SF40">
    <property type="entry name" value="LD45607P"/>
    <property type="match status" value="1"/>
</dbReference>
<dbReference type="PANTHER" id="PTHR21228">
    <property type="entry name" value="FAST LEU-RICH DOMAIN-CONTAINING"/>
    <property type="match status" value="1"/>
</dbReference>
<keyword evidence="3" id="KW-1185">Reference proteome</keyword>
<dbReference type="PROSITE" id="PS51286">
    <property type="entry name" value="RAP"/>
    <property type="match status" value="1"/>
</dbReference>
<dbReference type="InterPro" id="IPR050870">
    <property type="entry name" value="FAST_kinase"/>
</dbReference>
<feature type="domain" description="RAP" evidence="1">
    <location>
        <begin position="71"/>
        <end position="128"/>
    </location>
</feature>
<dbReference type="InterPro" id="IPR013584">
    <property type="entry name" value="RAP"/>
</dbReference>
<dbReference type="GO" id="GO:0044528">
    <property type="term" value="P:regulation of mitochondrial mRNA stability"/>
    <property type="evidence" value="ECO:0007669"/>
    <property type="project" value="TreeGrafter"/>
</dbReference>
<dbReference type="OMA" id="TKQQYLR"/>
<name>K0R6I6_THAOC</name>
<sequence>GALAADENAFLEEALSQLHQWQLWQLWQQELELQNDVVGELRAAGLDVDEEVLLGSGYRVDALVKVGDRGVAIEVDGPSHFIQRRPTGSTTLKHRQVATLECIEVVSVPYWEWNELKNSVTKQQYLREKLGCDT</sequence>
<dbReference type="OrthoDB" id="45226at2759"/>
<dbReference type="Proteomes" id="UP000266841">
    <property type="component" value="Unassembled WGS sequence"/>
</dbReference>
<dbReference type="GO" id="GO:0000963">
    <property type="term" value="P:mitochondrial RNA processing"/>
    <property type="evidence" value="ECO:0007669"/>
    <property type="project" value="TreeGrafter"/>
</dbReference>
<dbReference type="AlphaFoldDB" id="K0R6I6"/>
<dbReference type="GO" id="GO:0035770">
    <property type="term" value="C:ribonucleoprotein granule"/>
    <property type="evidence" value="ECO:0007669"/>
    <property type="project" value="TreeGrafter"/>
</dbReference>
<dbReference type="EMBL" id="AGNL01050058">
    <property type="protein sequence ID" value="EJK44191.1"/>
    <property type="molecule type" value="Genomic_DNA"/>
</dbReference>
<evidence type="ECO:0000313" key="3">
    <source>
        <dbReference type="Proteomes" id="UP000266841"/>
    </source>
</evidence>